<protein>
    <submittedName>
        <fullName evidence="2">Uncharacterized protein</fullName>
    </submittedName>
</protein>
<reference evidence="2" key="1">
    <citation type="submission" date="2021-01" db="EMBL/GenBank/DDBJ databases">
        <authorList>
            <person name="Corre E."/>
            <person name="Pelletier E."/>
            <person name="Niang G."/>
            <person name="Scheremetjew M."/>
            <person name="Finn R."/>
            <person name="Kale V."/>
            <person name="Holt S."/>
            <person name="Cochrane G."/>
            <person name="Meng A."/>
            <person name="Brown T."/>
            <person name="Cohen L."/>
        </authorList>
    </citation>
    <scope>NUCLEOTIDE SEQUENCE</scope>
    <source>
        <strain evidence="2">CCMP2084</strain>
    </source>
</reference>
<dbReference type="EMBL" id="HBHQ01009759">
    <property type="protein sequence ID" value="CAD9814753.1"/>
    <property type="molecule type" value="Transcribed_RNA"/>
</dbReference>
<gene>
    <name evidence="2" type="ORF">ASEP1449_LOCUS6578</name>
</gene>
<dbReference type="AlphaFoldDB" id="A0A7S2UE55"/>
<proteinExistence type="predicted"/>
<accession>A0A7S2UE55</accession>
<feature type="region of interest" description="Disordered" evidence="1">
    <location>
        <begin position="46"/>
        <end position="67"/>
    </location>
</feature>
<feature type="region of interest" description="Disordered" evidence="1">
    <location>
        <begin position="1"/>
        <end position="20"/>
    </location>
</feature>
<name>A0A7S2UE55_9STRA</name>
<organism evidence="2">
    <name type="scientific">Attheya septentrionalis</name>
    <dbReference type="NCBI Taxonomy" id="420275"/>
    <lineage>
        <taxon>Eukaryota</taxon>
        <taxon>Sar</taxon>
        <taxon>Stramenopiles</taxon>
        <taxon>Ochrophyta</taxon>
        <taxon>Bacillariophyta</taxon>
        <taxon>Coscinodiscophyceae</taxon>
        <taxon>Chaetocerotophycidae</taxon>
        <taxon>Chaetocerotales</taxon>
        <taxon>Attheyaceae</taxon>
        <taxon>Attheya</taxon>
    </lineage>
</organism>
<evidence type="ECO:0000313" key="2">
    <source>
        <dbReference type="EMBL" id="CAD9814753.1"/>
    </source>
</evidence>
<evidence type="ECO:0000256" key="1">
    <source>
        <dbReference type="SAM" id="MobiDB-lite"/>
    </source>
</evidence>
<sequence>MEQESSSEIPKSSSLPSVSVLPSLDSSYELLLKCSDEEQLLVSFHRSTSLSDKQKHKKQQQEYDDREPVILLPSKYNSNATQRRKIMLIQNVEKVEKDNGRYFLS</sequence>